<dbReference type="PANTHER" id="PTHR35535">
    <property type="entry name" value="HEAT SHOCK PROTEIN HSLJ"/>
    <property type="match status" value="1"/>
</dbReference>
<dbReference type="InterPro" id="IPR038670">
    <property type="entry name" value="HslJ-like_sf"/>
</dbReference>
<keyword evidence="3" id="KW-0346">Stress response</keyword>
<evidence type="ECO:0000256" key="1">
    <source>
        <dbReference type="SAM" id="SignalP"/>
    </source>
</evidence>
<dbReference type="PATRIC" id="fig|242163.4.peg.397"/>
<reference evidence="4" key="1">
    <citation type="submission" date="2015-06" db="EMBL/GenBank/DDBJ databases">
        <title>Comparative genomics of Burkholderia leaf nodule symbionts.</title>
        <authorList>
            <person name="Carlier A."/>
            <person name="Eberl L."/>
            <person name="Pinto-Carbo M."/>
        </authorList>
    </citation>
    <scope>NUCLEOTIDE SEQUENCE [LARGE SCALE GENOMIC DNA]</scope>
    <source>
        <strain evidence="4">UZHbot4</strain>
    </source>
</reference>
<gene>
    <name evidence="3" type="ORF">BVER_02871</name>
</gene>
<feature type="chain" id="PRO_5005544223" evidence="1">
    <location>
        <begin position="30"/>
        <end position="184"/>
    </location>
</feature>
<dbReference type="InterPro" id="IPR053147">
    <property type="entry name" value="Hsp_HslJ-like"/>
</dbReference>
<name>A0A0L0MBP4_9BURK</name>
<evidence type="ECO:0000259" key="2">
    <source>
        <dbReference type="Pfam" id="PF03724"/>
    </source>
</evidence>
<evidence type="ECO:0000313" key="3">
    <source>
        <dbReference type="EMBL" id="KND59783.1"/>
    </source>
</evidence>
<feature type="signal peptide" evidence="1">
    <location>
        <begin position="1"/>
        <end position="29"/>
    </location>
</feature>
<dbReference type="OrthoDB" id="423130at2"/>
<dbReference type="Gene3D" id="2.40.128.270">
    <property type="match status" value="1"/>
</dbReference>
<organism evidence="3 4">
    <name type="scientific">Candidatus Burkholderia verschuerenii</name>
    <dbReference type="NCBI Taxonomy" id="242163"/>
    <lineage>
        <taxon>Bacteria</taxon>
        <taxon>Pseudomonadati</taxon>
        <taxon>Pseudomonadota</taxon>
        <taxon>Betaproteobacteria</taxon>
        <taxon>Burkholderiales</taxon>
        <taxon>Burkholderiaceae</taxon>
        <taxon>Burkholderia</taxon>
    </lineage>
</organism>
<dbReference type="InterPro" id="IPR005184">
    <property type="entry name" value="DUF306_Meta_HslJ"/>
</dbReference>
<feature type="domain" description="DUF306" evidence="2">
    <location>
        <begin position="59"/>
        <end position="179"/>
    </location>
</feature>
<dbReference type="PANTHER" id="PTHR35535:SF2">
    <property type="entry name" value="DUF306 DOMAIN-CONTAINING PROTEIN"/>
    <property type="match status" value="1"/>
</dbReference>
<dbReference type="AlphaFoldDB" id="A0A0L0MBP4"/>
<sequence length="184" mass="19326">MPTPFHRMPSLRTSSRASACFLSCMTALAALTLVSGCALPKHPDVAAPPTDPYNPAATQLLDDTQWQLTGWTDASGQARAVPTAAQGAQPLTLDFSTESGRRRVSGFAGCNRFNGTYTLKDGKVAFGPPAATRMACASSAGALEQPYLDGLAHIAKSGVQMNPPQSLELTLEDGQTLTFGQRGK</sequence>
<keyword evidence="1" id="KW-0732">Signal</keyword>
<protein>
    <submittedName>
        <fullName evidence="3">Heat shock protein</fullName>
    </submittedName>
</protein>
<proteinExistence type="predicted"/>
<comment type="caution">
    <text evidence="3">The sequence shown here is derived from an EMBL/GenBank/DDBJ whole genome shotgun (WGS) entry which is preliminary data.</text>
</comment>
<dbReference type="Pfam" id="PF03724">
    <property type="entry name" value="META"/>
    <property type="match status" value="1"/>
</dbReference>
<keyword evidence="4" id="KW-1185">Reference proteome</keyword>
<evidence type="ECO:0000313" key="4">
    <source>
        <dbReference type="Proteomes" id="UP000036959"/>
    </source>
</evidence>
<dbReference type="Proteomes" id="UP000036959">
    <property type="component" value="Unassembled WGS sequence"/>
</dbReference>
<accession>A0A0L0MBP4</accession>
<dbReference type="EMBL" id="LFJJ01000101">
    <property type="protein sequence ID" value="KND59783.1"/>
    <property type="molecule type" value="Genomic_DNA"/>
</dbReference>
<dbReference type="RefSeq" id="WP_083452226.1">
    <property type="nucleotide sequence ID" value="NZ_LFJJ01000101.1"/>
</dbReference>